<comment type="similarity">
    <text evidence="3">Belongs to the cytochrome c oxidase VIII family.</text>
</comment>
<dbReference type="SUPFAM" id="SSF81431">
    <property type="entry name" value="Mitochondrial cytochrome c oxidase subunit VIIIb (aka IX)"/>
    <property type="match status" value="1"/>
</dbReference>
<name>A0A0U2TGN5_ACAPC</name>
<evidence type="ECO:0000256" key="1">
    <source>
        <dbReference type="ARBA" id="ARBA00004434"/>
    </source>
</evidence>
<evidence type="ECO:0000256" key="4">
    <source>
        <dbReference type="ARBA" id="ARBA00022692"/>
    </source>
</evidence>
<dbReference type="PANTHER" id="PTHR16717:SF5">
    <property type="entry name" value="CYTOCHROME C OXIDASE SUBUNIT 8, ISOFORM A"/>
    <property type="match status" value="1"/>
</dbReference>
<keyword evidence="7" id="KW-0496">Mitochondrion</keyword>
<feature type="transmembrane region" description="Helical" evidence="9">
    <location>
        <begin position="38"/>
        <end position="57"/>
    </location>
</feature>
<dbReference type="GO" id="GO:0045277">
    <property type="term" value="C:respiratory chain complex IV"/>
    <property type="evidence" value="ECO:0007669"/>
    <property type="project" value="InterPro"/>
</dbReference>
<evidence type="ECO:0000256" key="3">
    <source>
        <dbReference type="ARBA" id="ARBA00010117"/>
    </source>
</evidence>
<comment type="pathway">
    <text evidence="2">Energy metabolism; oxidative phosphorylation.</text>
</comment>
<evidence type="ECO:0000256" key="9">
    <source>
        <dbReference type="SAM" id="Phobius"/>
    </source>
</evidence>
<evidence type="ECO:0000256" key="2">
    <source>
        <dbReference type="ARBA" id="ARBA00004673"/>
    </source>
</evidence>
<sequence length="67" mass="7576">MALNLARRIVQNQSIRQFSHETWVSGPPRVRISAAEKAVHSVLISCGVLAGPMWIMANLQEYKKRDD</sequence>
<evidence type="ECO:0000256" key="7">
    <source>
        <dbReference type="ARBA" id="ARBA00023128"/>
    </source>
</evidence>
<dbReference type="EMBL" id="KT754634">
    <property type="protein sequence ID" value="ALS04468.1"/>
    <property type="molecule type" value="mRNA"/>
</dbReference>
<keyword evidence="5" id="KW-0999">Mitochondrion inner membrane</keyword>
<dbReference type="GO" id="GO:0005743">
    <property type="term" value="C:mitochondrial inner membrane"/>
    <property type="evidence" value="ECO:0007669"/>
    <property type="project" value="UniProtKB-SubCell"/>
</dbReference>
<reference evidence="10" key="1">
    <citation type="journal article" date="2015" name="Sci. Rep.">
        <title>Spliced leader RNA trans-splicing discovered in copepods.</title>
        <authorList>
            <person name="Yang F."/>
            <person name="Xu D."/>
            <person name="Zhuang Y."/>
            <person name="Yi X."/>
            <person name="Huang Y."/>
            <person name="Chen H."/>
            <person name="Lin S."/>
            <person name="Campbell D.A."/>
            <person name="Sturm N.R."/>
            <person name="Liu G."/>
            <person name="Zhang H."/>
        </authorList>
    </citation>
    <scope>NUCLEOTIDE SEQUENCE</scope>
</reference>
<keyword evidence="4 9" id="KW-0812">Transmembrane</keyword>
<keyword evidence="8 9" id="KW-0472">Membrane</keyword>
<organism evidence="10">
    <name type="scientific">Acartia pacifica</name>
    <name type="common">Copepod</name>
    <dbReference type="NCBI Taxonomy" id="335913"/>
    <lineage>
        <taxon>Eukaryota</taxon>
        <taxon>Metazoa</taxon>
        <taxon>Ecdysozoa</taxon>
        <taxon>Arthropoda</taxon>
        <taxon>Crustacea</taxon>
        <taxon>Multicrustacea</taxon>
        <taxon>Hexanauplia</taxon>
        <taxon>Copepoda</taxon>
        <taxon>Calanoida</taxon>
        <taxon>Acartiidae</taxon>
        <taxon>Acartia</taxon>
    </lineage>
</organism>
<comment type="subcellular location">
    <subcellularLocation>
        <location evidence="1">Mitochondrion inner membrane</location>
        <topology evidence="1">Single-pass membrane protein</topology>
    </subcellularLocation>
</comment>
<dbReference type="GO" id="GO:0006123">
    <property type="term" value="P:mitochondrial electron transport, cytochrome c to oxygen"/>
    <property type="evidence" value="ECO:0007669"/>
    <property type="project" value="InterPro"/>
</dbReference>
<dbReference type="UniPathway" id="UPA00705"/>
<evidence type="ECO:0000256" key="5">
    <source>
        <dbReference type="ARBA" id="ARBA00022792"/>
    </source>
</evidence>
<dbReference type="Gene3D" id="4.10.81.10">
    <property type="entry name" value="Cytochrome c oxidase, subunit 8"/>
    <property type="match status" value="1"/>
</dbReference>
<evidence type="ECO:0000256" key="8">
    <source>
        <dbReference type="ARBA" id="ARBA00023136"/>
    </source>
</evidence>
<accession>A0A0U2TGN5</accession>
<dbReference type="PANTHER" id="PTHR16717">
    <property type="entry name" value="CYTOCHROME C OXIDASE POLYPEPTIDE VIII"/>
    <property type="match status" value="1"/>
</dbReference>
<dbReference type="AlphaFoldDB" id="A0A0U2TGN5"/>
<proteinExistence type="evidence at transcript level"/>
<keyword evidence="6 9" id="KW-1133">Transmembrane helix</keyword>
<evidence type="ECO:0000313" key="10">
    <source>
        <dbReference type="EMBL" id="ALS04468.1"/>
    </source>
</evidence>
<dbReference type="InterPro" id="IPR036548">
    <property type="entry name" value="Cyt_c_oxidase_su8_sf"/>
</dbReference>
<evidence type="ECO:0000256" key="6">
    <source>
        <dbReference type="ARBA" id="ARBA00022989"/>
    </source>
</evidence>
<dbReference type="Pfam" id="PF02285">
    <property type="entry name" value="COX8"/>
    <property type="match status" value="1"/>
</dbReference>
<protein>
    <submittedName>
        <fullName evidence="10">Cytochrome c oxidase polypeptide</fullName>
    </submittedName>
</protein>
<dbReference type="InterPro" id="IPR003205">
    <property type="entry name" value="Cyt_c_oxidase_su8"/>
</dbReference>